<keyword evidence="10 14" id="KW-0143">Chaperone</keyword>
<keyword evidence="13" id="KW-1015">Disulfide bond</keyword>
<reference evidence="17" key="1">
    <citation type="submission" date="2016-11" db="UniProtKB">
        <authorList>
            <consortium name="WormBaseParasite"/>
        </authorList>
    </citation>
    <scope>IDENTIFICATION</scope>
</reference>
<feature type="compositionally biased region" description="Polar residues" evidence="15">
    <location>
        <begin position="546"/>
        <end position="555"/>
    </location>
</feature>
<sequence length="626" mass="69542">MVNQKLLLVFLPLLLAVSLRADDDVFEDDLDESSQTSDEKEQYKPAMFVAPKLTDGSNPNFFDYFPVGSKIGQTWIKSLAKKDDVDSDIAKYNGEWSIGPPTKVSIEGDLGLVVKTKARHHAIAAKLDTPFVFGSDNFVVQYDVKFEEGQECGGGYLKLLSEGAEKDLANFQDKTPYTVMFGPDKCGATGQVHLIFRYKNPVNGSISEYHAKQPSNIGTSYWDDHNTHLFTLIVKPTGDFAVNVDGKSLFYGNMLSDVSPALTPPKEIFDVTDLKPEDWDEREQIEDESAVKPDDWDENEPQSVVDESATKPYDWNEEESELIPDPEAQKPQDWDEEMDGSWEAPLIDNPACKGLSGCGTWKPPTIKNPKYKGKWVRPKIANPAFKGKWSPRLIDNPNYFEPKPFAGLAPITAVGIELWTMSENILFDNILIASSENDAADIAKQTFYVKQQEEYQLAVASGSNNGIFQQIIDATNEKPWLWAVYVLCVLLPIIAIGVFCFGKPTKPVPNFAKKTDAYSADDDDKVPNLVDDDEEGNVEDDDENQPGPSGSNDQPLVQEEEDEDAADQQESNSKTASSTSSAAEEDDDEDEHVVHENEPMQPTEEVAKKSPKVTGGAKRRTARRGD</sequence>
<dbReference type="InterPro" id="IPR013320">
    <property type="entry name" value="ConA-like_dom_sf"/>
</dbReference>
<comment type="subcellular location">
    <subcellularLocation>
        <location evidence="3">Cytoplasm</location>
        <location evidence="3">Perinuclear region</location>
    </subcellularLocation>
    <subcellularLocation>
        <location evidence="2">Cytoplasmic vesicle</location>
    </subcellularLocation>
    <subcellularLocation>
        <location evidence="1">Endoplasmic reticulum membrane</location>
        <topology evidence="1">Single-pass type I membrane protein</topology>
    </subcellularLocation>
</comment>
<dbReference type="Gene3D" id="2.60.120.200">
    <property type="match status" value="1"/>
</dbReference>
<dbReference type="PROSITE" id="PS00803">
    <property type="entry name" value="CALRETICULIN_1"/>
    <property type="match status" value="1"/>
</dbReference>
<feature type="compositionally biased region" description="Acidic residues" evidence="15">
    <location>
        <begin position="558"/>
        <end position="567"/>
    </location>
</feature>
<feature type="chain" id="PRO_5009029877" evidence="14">
    <location>
        <begin position="22"/>
        <end position="626"/>
    </location>
</feature>
<evidence type="ECO:0000256" key="8">
    <source>
        <dbReference type="ARBA" id="ARBA00022989"/>
    </source>
</evidence>
<evidence type="ECO:0000256" key="5">
    <source>
        <dbReference type="ARBA" id="ARBA00022692"/>
    </source>
</evidence>
<evidence type="ECO:0000313" key="17">
    <source>
        <dbReference type="WBParaSite" id="Csp11.Scaffold629.g9426.t1"/>
    </source>
</evidence>
<keyword evidence="11" id="KW-0968">Cytoplasmic vesicle</keyword>
<evidence type="ECO:0000256" key="7">
    <source>
        <dbReference type="ARBA" id="ARBA00022837"/>
    </source>
</evidence>
<dbReference type="AlphaFoldDB" id="A0A1I7UHN1"/>
<dbReference type="GO" id="GO:0031410">
    <property type="term" value="C:cytoplasmic vesicle"/>
    <property type="evidence" value="ECO:0007669"/>
    <property type="project" value="UniProtKB-SubCell"/>
</dbReference>
<keyword evidence="7" id="KW-0106">Calcium</keyword>
<evidence type="ECO:0000256" key="1">
    <source>
        <dbReference type="ARBA" id="ARBA00004115"/>
    </source>
</evidence>
<dbReference type="InterPro" id="IPR001580">
    <property type="entry name" value="Calret/calnex"/>
</dbReference>
<dbReference type="GO" id="GO:0048471">
    <property type="term" value="C:perinuclear region of cytoplasm"/>
    <property type="evidence" value="ECO:0007669"/>
    <property type="project" value="UniProtKB-SubCell"/>
</dbReference>
<evidence type="ECO:0000256" key="12">
    <source>
        <dbReference type="ARBA" id="ARBA00053392"/>
    </source>
</evidence>
<evidence type="ECO:0000256" key="11">
    <source>
        <dbReference type="ARBA" id="ARBA00023329"/>
    </source>
</evidence>
<dbReference type="Proteomes" id="UP000095282">
    <property type="component" value="Unplaced"/>
</dbReference>
<keyword evidence="8 14" id="KW-1133">Transmembrane helix</keyword>
<name>A0A1I7UHN1_9PELO</name>
<evidence type="ECO:0000256" key="2">
    <source>
        <dbReference type="ARBA" id="ARBA00004541"/>
    </source>
</evidence>
<organism evidence="16 17">
    <name type="scientific">Caenorhabditis tropicalis</name>
    <dbReference type="NCBI Taxonomy" id="1561998"/>
    <lineage>
        <taxon>Eukaryota</taxon>
        <taxon>Metazoa</taxon>
        <taxon>Ecdysozoa</taxon>
        <taxon>Nematoda</taxon>
        <taxon>Chromadorea</taxon>
        <taxon>Rhabditida</taxon>
        <taxon>Rhabditina</taxon>
        <taxon>Rhabditomorpha</taxon>
        <taxon>Rhabditoidea</taxon>
        <taxon>Rhabditidae</taxon>
        <taxon>Peloderinae</taxon>
        <taxon>Caenorhabditis</taxon>
    </lineage>
</organism>
<dbReference type="Gene3D" id="2.10.250.10">
    <property type="entry name" value="Calreticulin/calnexin, P domain"/>
    <property type="match status" value="1"/>
</dbReference>
<dbReference type="InterPro" id="IPR018124">
    <property type="entry name" value="Calret/calnex_CS"/>
</dbReference>
<protein>
    <submittedName>
        <fullName evidence="17">Calnexin</fullName>
    </submittedName>
</protein>
<dbReference type="PRINTS" id="PR00626">
    <property type="entry name" value="CALRETICULIN"/>
</dbReference>
<feature type="region of interest" description="Disordered" evidence="15">
    <location>
        <begin position="511"/>
        <end position="626"/>
    </location>
</feature>
<evidence type="ECO:0000256" key="3">
    <source>
        <dbReference type="ARBA" id="ARBA00004556"/>
    </source>
</evidence>
<dbReference type="Pfam" id="PF00262">
    <property type="entry name" value="Calreticulin"/>
    <property type="match status" value="1"/>
</dbReference>
<dbReference type="FunFam" id="2.60.120.200:FF:000011">
    <property type="entry name" value="Probable calnexin"/>
    <property type="match status" value="1"/>
</dbReference>
<evidence type="ECO:0000256" key="15">
    <source>
        <dbReference type="SAM" id="MobiDB-lite"/>
    </source>
</evidence>
<feature type="transmembrane region" description="Helical" evidence="14">
    <location>
        <begin position="480"/>
        <end position="501"/>
    </location>
</feature>
<evidence type="ECO:0000256" key="10">
    <source>
        <dbReference type="ARBA" id="ARBA00023186"/>
    </source>
</evidence>
<evidence type="ECO:0000256" key="9">
    <source>
        <dbReference type="ARBA" id="ARBA00023136"/>
    </source>
</evidence>
<accession>A0A1I7UHN1</accession>
<dbReference type="GO" id="GO:0036503">
    <property type="term" value="P:ERAD pathway"/>
    <property type="evidence" value="ECO:0007669"/>
    <property type="project" value="TreeGrafter"/>
</dbReference>
<keyword evidence="16" id="KW-1185">Reference proteome</keyword>
<keyword evidence="9 14" id="KW-0472">Membrane</keyword>
<feature type="compositionally biased region" description="Acidic residues" evidence="15">
    <location>
        <begin position="278"/>
        <end position="288"/>
    </location>
</feature>
<feature type="disulfide bond" evidence="13">
    <location>
        <begin position="152"/>
        <end position="186"/>
    </location>
</feature>
<evidence type="ECO:0000256" key="13">
    <source>
        <dbReference type="PIRSR" id="PIRSR601580-3"/>
    </source>
</evidence>
<evidence type="ECO:0000313" key="16">
    <source>
        <dbReference type="Proteomes" id="UP000095282"/>
    </source>
</evidence>
<proteinExistence type="inferred from homology"/>
<feature type="compositionally biased region" description="Acidic residues" evidence="15">
    <location>
        <begin position="519"/>
        <end position="544"/>
    </location>
</feature>
<dbReference type="PROSITE" id="PS00804">
    <property type="entry name" value="CALRETICULIN_2"/>
    <property type="match status" value="1"/>
</dbReference>
<feature type="compositionally biased region" description="Acidic residues" evidence="15">
    <location>
        <begin position="315"/>
        <end position="324"/>
    </location>
</feature>
<dbReference type="GO" id="GO:0051082">
    <property type="term" value="F:unfolded protein binding"/>
    <property type="evidence" value="ECO:0007669"/>
    <property type="project" value="InterPro"/>
</dbReference>
<keyword evidence="14" id="KW-0732">Signal</keyword>
<comment type="function">
    <text evidence="12">Calcium-binding protein that interacts with newly synthesized monoglucosylated glycoproteins in the endoplasmic reticulum. It may act in assisting protein assembly and/or in the retention within the ER of unassembled protein subunits. It seems to play a major role in the quality control apparatus of the ER by the retention of incorrectly folded proteins. Required for embryogenesis and larval development under heat and ER stress conditions. May be important for germ cell development. Involved in neuronal necrotic cell death.</text>
</comment>
<dbReference type="GO" id="GO:0005509">
    <property type="term" value="F:calcium ion binding"/>
    <property type="evidence" value="ECO:0007669"/>
    <property type="project" value="InterPro"/>
</dbReference>
<feature type="region of interest" description="Disordered" evidence="15">
    <location>
        <begin position="272"/>
        <end position="337"/>
    </location>
</feature>
<evidence type="ECO:0000256" key="4">
    <source>
        <dbReference type="ARBA" id="ARBA00010983"/>
    </source>
</evidence>
<feature type="compositionally biased region" description="Basic residues" evidence="15">
    <location>
        <begin position="617"/>
        <end position="626"/>
    </location>
</feature>
<dbReference type="InterPro" id="IPR009033">
    <property type="entry name" value="Calreticulin/calnexin_P_dom_sf"/>
</dbReference>
<dbReference type="WBParaSite" id="Csp11.Scaffold629.g9426.t1">
    <property type="protein sequence ID" value="Csp11.Scaffold629.g9426.t1"/>
    <property type="gene ID" value="Csp11.Scaffold629.g9426"/>
</dbReference>
<feature type="signal peptide" evidence="14">
    <location>
        <begin position="1"/>
        <end position="21"/>
    </location>
</feature>
<evidence type="ECO:0000256" key="6">
    <source>
        <dbReference type="ARBA" id="ARBA00022824"/>
    </source>
</evidence>
<dbReference type="PANTHER" id="PTHR11073">
    <property type="entry name" value="CALRETICULIN AND CALNEXIN"/>
    <property type="match status" value="1"/>
</dbReference>
<dbReference type="SUPFAM" id="SSF49899">
    <property type="entry name" value="Concanavalin A-like lectins/glucanases"/>
    <property type="match status" value="1"/>
</dbReference>
<comment type="similarity">
    <text evidence="4 14">Belongs to the calreticulin family.</text>
</comment>
<dbReference type="STRING" id="1561998.A0A1I7UHN1"/>
<dbReference type="PANTHER" id="PTHR11073:SF1">
    <property type="entry name" value="CALNEXIN 14D-RELATED"/>
    <property type="match status" value="1"/>
</dbReference>
<keyword evidence="6 14" id="KW-0256">Endoplasmic reticulum</keyword>
<dbReference type="SUPFAM" id="SSF63887">
    <property type="entry name" value="P-domain of calnexin/calreticulin"/>
    <property type="match status" value="1"/>
</dbReference>
<keyword evidence="5 14" id="KW-0812">Transmembrane</keyword>
<dbReference type="FunFam" id="2.10.250.10:FF:000001">
    <property type="entry name" value="Calnexin homolog"/>
    <property type="match status" value="1"/>
</dbReference>
<dbReference type="GO" id="GO:0005789">
    <property type="term" value="C:endoplasmic reticulum membrane"/>
    <property type="evidence" value="ECO:0007669"/>
    <property type="project" value="UniProtKB-SubCell"/>
</dbReference>
<dbReference type="GO" id="GO:0006457">
    <property type="term" value="P:protein folding"/>
    <property type="evidence" value="ECO:0007669"/>
    <property type="project" value="InterPro"/>
</dbReference>
<feature type="compositionally biased region" description="Low complexity" evidence="15">
    <location>
        <begin position="568"/>
        <end position="582"/>
    </location>
</feature>
<evidence type="ECO:0000256" key="14">
    <source>
        <dbReference type="RuleBase" id="RU362126"/>
    </source>
</evidence>
<dbReference type="eggNOG" id="KOG0675">
    <property type="taxonomic scope" value="Eukaryota"/>
</dbReference>